<evidence type="ECO:0008006" key="3">
    <source>
        <dbReference type="Google" id="ProtNLM"/>
    </source>
</evidence>
<keyword evidence="2" id="KW-1185">Reference proteome</keyword>
<dbReference type="EMBL" id="FJOG01000007">
    <property type="protein sequence ID" value="CZR55717.1"/>
    <property type="molecule type" value="Genomic_DNA"/>
</dbReference>
<evidence type="ECO:0000313" key="1">
    <source>
        <dbReference type="EMBL" id="CZR55717.1"/>
    </source>
</evidence>
<proteinExistence type="predicted"/>
<protein>
    <recommendedName>
        <fullName evidence="3">Protein kinase domain-containing protein</fullName>
    </recommendedName>
</protein>
<name>A0A1L7WSH5_9HELO</name>
<accession>A0A1L7WSH5</accession>
<sequence length="313" mass="35130">MEPHSNANTGTVNKFRWGMLGNPASSPSSSKSSLTWDDFDHSQTLNLGYSNSTSIVFQRKSFAPYILRFCDNSNLTEERKLLTDIAQPNTPLLATRFVFKYGKQHFVGSSLSDMSLADIIDSTIALEEMHVSAILKQVCTSRDRRLILLLIMDLIAYALQHIHTKSAKSGARINYASLLACNVFVRRDGVVELAAFGNKVLPKSITEKNFHQDRHDLGKLAKHMMSLSEAEPKSEVARQRMISISNLAYGVEFNNFEPSPELMDFLELCEKRGAMEQAVRKHPFLNQGSRESLACLVLNAERCVARRCLRASK</sequence>
<dbReference type="OrthoDB" id="3474674at2759"/>
<organism evidence="1 2">
    <name type="scientific">Phialocephala subalpina</name>
    <dbReference type="NCBI Taxonomy" id="576137"/>
    <lineage>
        <taxon>Eukaryota</taxon>
        <taxon>Fungi</taxon>
        <taxon>Dikarya</taxon>
        <taxon>Ascomycota</taxon>
        <taxon>Pezizomycotina</taxon>
        <taxon>Leotiomycetes</taxon>
        <taxon>Helotiales</taxon>
        <taxon>Mollisiaceae</taxon>
        <taxon>Phialocephala</taxon>
        <taxon>Phialocephala fortinii species complex</taxon>
    </lineage>
</organism>
<dbReference type="AlphaFoldDB" id="A0A1L7WSH5"/>
<dbReference type="Proteomes" id="UP000184330">
    <property type="component" value="Unassembled WGS sequence"/>
</dbReference>
<evidence type="ECO:0000313" key="2">
    <source>
        <dbReference type="Proteomes" id="UP000184330"/>
    </source>
</evidence>
<gene>
    <name evidence="1" type="ORF">PAC_05605</name>
</gene>
<reference evidence="1 2" key="1">
    <citation type="submission" date="2016-03" db="EMBL/GenBank/DDBJ databases">
        <authorList>
            <person name="Ploux O."/>
        </authorList>
    </citation>
    <scope>NUCLEOTIDE SEQUENCE [LARGE SCALE GENOMIC DNA]</scope>
    <source>
        <strain evidence="1 2">UAMH 11012</strain>
    </source>
</reference>